<sequence>MAMKLLCKSADERYPGAQVMKVDVEAYLKRRDARPDAASWDLGALAPPPVEPHERAELAAMSLAAGRKAKEQGAPSEAAGFFEAGLSALPDGSFKDDPELAFSLHAEAAECAYLGG</sequence>
<comment type="caution">
    <text evidence="1">The sequence shown here is derived from an EMBL/GenBank/DDBJ whole genome shotgun (WGS) entry which is preliminary data.</text>
</comment>
<dbReference type="Proteomes" id="UP000075604">
    <property type="component" value="Unassembled WGS sequence"/>
</dbReference>
<accession>A0A150P334</accession>
<organism evidence="1 2">
    <name type="scientific">Sorangium cellulosum</name>
    <name type="common">Polyangium cellulosum</name>
    <dbReference type="NCBI Taxonomy" id="56"/>
    <lineage>
        <taxon>Bacteria</taxon>
        <taxon>Pseudomonadati</taxon>
        <taxon>Myxococcota</taxon>
        <taxon>Polyangia</taxon>
        <taxon>Polyangiales</taxon>
        <taxon>Polyangiaceae</taxon>
        <taxon>Sorangium</taxon>
    </lineage>
</organism>
<name>A0A150P334_SORCE</name>
<reference evidence="1 2" key="1">
    <citation type="submission" date="2014-02" db="EMBL/GenBank/DDBJ databases">
        <title>The small core and large imbalanced accessory genome model reveals a collaborative survival strategy of Sorangium cellulosum strains in nature.</title>
        <authorList>
            <person name="Han K."/>
            <person name="Peng R."/>
            <person name="Blom J."/>
            <person name="Li Y.-Z."/>
        </authorList>
    </citation>
    <scope>NUCLEOTIDE SEQUENCE [LARGE SCALE GENOMIC DNA]</scope>
    <source>
        <strain evidence="1 2">So0157-18</strain>
    </source>
</reference>
<dbReference type="AlphaFoldDB" id="A0A150P334"/>
<dbReference type="EMBL" id="JELX01004197">
    <property type="protein sequence ID" value="KYF49903.1"/>
    <property type="molecule type" value="Genomic_DNA"/>
</dbReference>
<evidence type="ECO:0000313" key="1">
    <source>
        <dbReference type="EMBL" id="KYF49903.1"/>
    </source>
</evidence>
<feature type="non-terminal residue" evidence="1">
    <location>
        <position position="116"/>
    </location>
</feature>
<gene>
    <name evidence="1" type="ORF">BE04_16430</name>
</gene>
<proteinExistence type="predicted"/>
<evidence type="ECO:0000313" key="2">
    <source>
        <dbReference type="Proteomes" id="UP000075604"/>
    </source>
</evidence>
<protein>
    <submittedName>
        <fullName evidence="1">Uncharacterized protein</fullName>
    </submittedName>
</protein>